<gene>
    <name evidence="1" type="ORF">PAUR_b0326</name>
</gene>
<sequence length="151" mass="17066">MIQDLGIPLVGYRFAAVIMTAGIPNPIDIFFKEISGLKSARGVERSGNRVSIANTKQARTLVLKRGVLKVPSTVQEGNLVNLNYWDMYMMRNDILITLLNDNNLPLKAWFVQRAFLESWEWDSLDATRNDVLIESMSFSYSDLKSVSIPIP</sequence>
<proteinExistence type="predicted"/>
<dbReference type="Proteomes" id="UP000615755">
    <property type="component" value="Unassembled WGS sequence"/>
</dbReference>
<protein>
    <recommendedName>
        <fullName evidence="3">Phage tail protein</fullName>
    </recommendedName>
</protein>
<evidence type="ECO:0008006" key="3">
    <source>
        <dbReference type="Google" id="ProtNLM"/>
    </source>
</evidence>
<keyword evidence="2" id="KW-1185">Reference proteome</keyword>
<name>A0ABR9EIR0_9GAMM</name>
<evidence type="ECO:0000313" key="2">
    <source>
        <dbReference type="Proteomes" id="UP000615755"/>
    </source>
</evidence>
<dbReference type="RefSeq" id="WP_192509453.1">
    <property type="nucleotide sequence ID" value="NZ_AQGV01000015.1"/>
</dbReference>
<comment type="caution">
    <text evidence="1">The sequence shown here is derived from an EMBL/GenBank/DDBJ whole genome shotgun (WGS) entry which is preliminary data.</text>
</comment>
<reference evidence="1 2" key="1">
    <citation type="submission" date="2015-03" db="EMBL/GenBank/DDBJ databases">
        <title>Genome sequence of Pseudoalteromonas aurantia.</title>
        <authorList>
            <person name="Xie B.-B."/>
            <person name="Rong J.-C."/>
            <person name="Qin Q.-L."/>
            <person name="Zhang Y.-Z."/>
        </authorList>
    </citation>
    <scope>NUCLEOTIDE SEQUENCE [LARGE SCALE GENOMIC DNA]</scope>
    <source>
        <strain evidence="1 2">208</strain>
    </source>
</reference>
<dbReference type="Pfam" id="PF06841">
    <property type="entry name" value="Phage_T4_gp19"/>
    <property type="match status" value="1"/>
</dbReference>
<dbReference type="InterPro" id="IPR010667">
    <property type="entry name" value="Phage_T4_Gp19"/>
</dbReference>
<accession>A0ABR9EIR0</accession>
<organism evidence="1 2">
    <name type="scientific">Pseudoalteromonas aurantia 208</name>
    <dbReference type="NCBI Taxonomy" id="1314867"/>
    <lineage>
        <taxon>Bacteria</taxon>
        <taxon>Pseudomonadati</taxon>
        <taxon>Pseudomonadota</taxon>
        <taxon>Gammaproteobacteria</taxon>
        <taxon>Alteromonadales</taxon>
        <taxon>Pseudoalteromonadaceae</taxon>
        <taxon>Pseudoalteromonas</taxon>
    </lineage>
</organism>
<dbReference type="EMBL" id="AQGV01000015">
    <property type="protein sequence ID" value="MBE0370324.1"/>
    <property type="molecule type" value="Genomic_DNA"/>
</dbReference>
<evidence type="ECO:0000313" key="1">
    <source>
        <dbReference type="EMBL" id="MBE0370324.1"/>
    </source>
</evidence>